<dbReference type="AlphaFoldDB" id="A0A4R2K2K6"/>
<protein>
    <recommendedName>
        <fullName evidence="3">Recombinase</fullName>
    </recommendedName>
</protein>
<evidence type="ECO:0008006" key="3">
    <source>
        <dbReference type="Google" id="ProtNLM"/>
    </source>
</evidence>
<name>A0A4R2K2K6_9PSEU</name>
<proteinExistence type="predicted"/>
<dbReference type="Proteomes" id="UP000295680">
    <property type="component" value="Unassembled WGS sequence"/>
</dbReference>
<reference evidence="1 2" key="1">
    <citation type="submission" date="2019-03" db="EMBL/GenBank/DDBJ databases">
        <title>Genomic Encyclopedia of Type Strains, Phase IV (KMG-IV): sequencing the most valuable type-strain genomes for metagenomic binning, comparative biology and taxonomic classification.</title>
        <authorList>
            <person name="Goeker M."/>
        </authorList>
    </citation>
    <scope>NUCLEOTIDE SEQUENCE [LARGE SCALE GENOMIC DNA]</scope>
    <source>
        <strain evidence="1 2">DSM 45934</strain>
    </source>
</reference>
<sequence>MVELAWDGFIQHTKQGWNIGRPPYEYLADRVPHPVPARRAEGRTKHRLVPDPVRGPVITRIFPVRALEKLGYDTIADQLNIDLERNPPPQPVDPARAVGRWTGSAVREFLCFSALQGTV</sequence>
<comment type="caution">
    <text evidence="1">The sequence shown here is derived from an EMBL/GenBank/DDBJ whole genome shotgun (WGS) entry which is preliminary data.</text>
</comment>
<organism evidence="1 2">
    <name type="scientific">Actinocrispum wychmicini</name>
    <dbReference type="NCBI Taxonomy" id="1213861"/>
    <lineage>
        <taxon>Bacteria</taxon>
        <taxon>Bacillati</taxon>
        <taxon>Actinomycetota</taxon>
        <taxon>Actinomycetes</taxon>
        <taxon>Pseudonocardiales</taxon>
        <taxon>Pseudonocardiaceae</taxon>
        <taxon>Actinocrispum</taxon>
    </lineage>
</organism>
<accession>A0A4R2K2K6</accession>
<keyword evidence="2" id="KW-1185">Reference proteome</keyword>
<gene>
    <name evidence="1" type="ORF">EV192_1011754</name>
</gene>
<dbReference type="EMBL" id="SLWS01000001">
    <property type="protein sequence ID" value="TCO65962.1"/>
    <property type="molecule type" value="Genomic_DNA"/>
</dbReference>
<evidence type="ECO:0000313" key="1">
    <source>
        <dbReference type="EMBL" id="TCO65962.1"/>
    </source>
</evidence>
<evidence type="ECO:0000313" key="2">
    <source>
        <dbReference type="Proteomes" id="UP000295680"/>
    </source>
</evidence>